<evidence type="ECO:0000313" key="1">
    <source>
        <dbReference type="EMBL" id="RHK90709.1"/>
    </source>
</evidence>
<comment type="caution">
    <text evidence="1">The sequence shown here is derived from an EMBL/GenBank/DDBJ whole genome shotgun (WGS) entry which is preliminary data.</text>
</comment>
<sequence>MKKTLVYCLVVGLSFFLYQCDNNNEVLENQTDKMKDELVAVTTSDFAIVAENRQAREEVEKLVFSASDFLQTKEPMSDNAIAPFDYKTGLVGDKAYNIKVYITALERVKRNLYVDNNQLVIKSKSGRELNMAEDLFLYISELICTWNSLIKDGRFDIINVGSDYYDIEPNVQYLKSVRANPVDIYNMRTHNERWDAVKSVVDSEPIGTYVGEHFVFNFGGDISGEFYVSGKVRRYYVCDGCSTHGVSNPTCSYNYIASSVVVPDSQVYIYSLRNVSQLAVITYQQGK</sequence>
<dbReference type="EMBL" id="QROC01000040">
    <property type="protein sequence ID" value="RHK90709.1"/>
    <property type="molecule type" value="Genomic_DNA"/>
</dbReference>
<protein>
    <submittedName>
        <fullName evidence="1">Uncharacterized protein</fullName>
    </submittedName>
</protein>
<organism evidence="1 2">
    <name type="scientific">Bacteroides xylanisolvens</name>
    <dbReference type="NCBI Taxonomy" id="371601"/>
    <lineage>
        <taxon>Bacteria</taxon>
        <taxon>Pseudomonadati</taxon>
        <taxon>Bacteroidota</taxon>
        <taxon>Bacteroidia</taxon>
        <taxon>Bacteroidales</taxon>
        <taxon>Bacteroidaceae</taxon>
        <taxon>Bacteroides</taxon>
    </lineage>
</organism>
<accession>A0A415HEY6</accession>
<dbReference type="Proteomes" id="UP000284417">
    <property type="component" value="Unassembled WGS sequence"/>
</dbReference>
<reference evidence="1 2" key="1">
    <citation type="submission" date="2018-08" db="EMBL/GenBank/DDBJ databases">
        <title>A genome reference for cultivated species of the human gut microbiota.</title>
        <authorList>
            <person name="Zou Y."/>
            <person name="Xue W."/>
            <person name="Luo G."/>
        </authorList>
    </citation>
    <scope>NUCLEOTIDE SEQUENCE [LARGE SCALE GENOMIC DNA]</scope>
    <source>
        <strain evidence="1 2">AF39-6AC</strain>
    </source>
</reference>
<evidence type="ECO:0000313" key="2">
    <source>
        <dbReference type="Proteomes" id="UP000284417"/>
    </source>
</evidence>
<name>A0A415HEY6_9BACE</name>
<proteinExistence type="predicted"/>
<dbReference type="AlphaFoldDB" id="A0A415HEY6"/>
<dbReference type="RefSeq" id="WP_118356521.1">
    <property type="nucleotide sequence ID" value="NZ_QROC01000040.1"/>
</dbReference>
<gene>
    <name evidence="1" type="ORF">DW042_21490</name>
</gene>